<keyword evidence="8" id="KW-0289">Folate biosynthesis</keyword>
<dbReference type="PROSITE" id="PS50972">
    <property type="entry name" value="PTERIN_BINDING"/>
    <property type="match status" value="1"/>
</dbReference>
<dbReference type="EC" id="2.5.1.15" evidence="4"/>
<gene>
    <name evidence="10" type="primary">folP</name>
    <name evidence="10" type="ORF">C8261_09605</name>
</gene>
<dbReference type="PANTHER" id="PTHR20941">
    <property type="entry name" value="FOLATE SYNTHESIS PROTEINS"/>
    <property type="match status" value="1"/>
</dbReference>
<organism evidence="10 11">
    <name type="scientific">Pseudothauera lacus</name>
    <dbReference type="NCBI Taxonomy" id="2136175"/>
    <lineage>
        <taxon>Bacteria</taxon>
        <taxon>Pseudomonadati</taxon>
        <taxon>Pseudomonadota</taxon>
        <taxon>Betaproteobacteria</taxon>
        <taxon>Rhodocyclales</taxon>
        <taxon>Zoogloeaceae</taxon>
        <taxon>Pseudothauera</taxon>
    </lineage>
</organism>
<dbReference type="RefSeq" id="WP_107493475.1">
    <property type="nucleotide sequence ID" value="NZ_PZKC01000006.1"/>
</dbReference>
<evidence type="ECO:0000256" key="6">
    <source>
        <dbReference type="ARBA" id="ARBA00022723"/>
    </source>
</evidence>
<dbReference type="OrthoDB" id="9811744at2"/>
<sequence length="274" mass="28127">MSILQCGRFRLDLRRPVVMAILNLTTDSFSGDGLAANPGTLRARAEAALAEGAGILDLGAESTRPGAEPVAEEVEIERIVPALHALADLPVPLSVDTLKPAVMRAALAAGADMINDVNGFRAPGAVAAVAAGNAALCVMHMQGEPRTMQAAPQYREVVGEVAAFLDERVAALEAAGVARARIVVDPGFGFGKTLEHNLALLRHLDSFTAGGLPVLAGLSRKSMLGALTGHPPAGRLPASIAAAVLAAQRGARILRVHDVAATVDALKVLAAVDT</sequence>
<dbReference type="PROSITE" id="PS00793">
    <property type="entry name" value="DHPS_2"/>
    <property type="match status" value="1"/>
</dbReference>
<dbReference type="GO" id="GO:0046872">
    <property type="term" value="F:metal ion binding"/>
    <property type="evidence" value="ECO:0007669"/>
    <property type="project" value="UniProtKB-KW"/>
</dbReference>
<dbReference type="PANTHER" id="PTHR20941:SF1">
    <property type="entry name" value="FOLIC ACID SYNTHESIS PROTEIN FOL1"/>
    <property type="match status" value="1"/>
</dbReference>
<evidence type="ECO:0000313" key="10">
    <source>
        <dbReference type="EMBL" id="PTD96541.1"/>
    </source>
</evidence>
<dbReference type="Gene3D" id="3.20.20.20">
    <property type="entry name" value="Dihydropteroate synthase-like"/>
    <property type="match status" value="1"/>
</dbReference>
<dbReference type="GO" id="GO:0046654">
    <property type="term" value="P:tetrahydrofolate biosynthetic process"/>
    <property type="evidence" value="ECO:0007669"/>
    <property type="project" value="TreeGrafter"/>
</dbReference>
<evidence type="ECO:0000256" key="8">
    <source>
        <dbReference type="ARBA" id="ARBA00022909"/>
    </source>
</evidence>
<dbReference type="EMBL" id="PZKC01000006">
    <property type="protein sequence ID" value="PTD96541.1"/>
    <property type="molecule type" value="Genomic_DNA"/>
</dbReference>
<accession>A0A2T4IFJ5</accession>
<keyword evidence="11" id="KW-1185">Reference proteome</keyword>
<protein>
    <recommendedName>
        <fullName evidence="4">dihydropteroate synthase</fullName>
        <ecNumber evidence="4">2.5.1.15</ecNumber>
    </recommendedName>
</protein>
<feature type="domain" description="Pterin-binding" evidence="9">
    <location>
        <begin position="16"/>
        <end position="267"/>
    </location>
</feature>
<dbReference type="InterPro" id="IPR006390">
    <property type="entry name" value="DHP_synth_dom"/>
</dbReference>
<name>A0A2T4IFJ5_9RHOO</name>
<comment type="catalytic activity">
    <reaction evidence="1">
        <text>(7,8-dihydropterin-6-yl)methyl diphosphate + 4-aminobenzoate = 7,8-dihydropteroate + diphosphate</text>
        <dbReference type="Rhea" id="RHEA:19949"/>
        <dbReference type="ChEBI" id="CHEBI:17836"/>
        <dbReference type="ChEBI" id="CHEBI:17839"/>
        <dbReference type="ChEBI" id="CHEBI:33019"/>
        <dbReference type="ChEBI" id="CHEBI:72950"/>
        <dbReference type="EC" id="2.5.1.15"/>
    </reaction>
</comment>
<dbReference type="NCBIfam" id="TIGR01496">
    <property type="entry name" value="DHPS"/>
    <property type="match status" value="1"/>
</dbReference>
<evidence type="ECO:0000259" key="9">
    <source>
        <dbReference type="PROSITE" id="PS50972"/>
    </source>
</evidence>
<dbReference type="CDD" id="cd00739">
    <property type="entry name" value="DHPS"/>
    <property type="match status" value="1"/>
</dbReference>
<dbReference type="GO" id="GO:0005829">
    <property type="term" value="C:cytosol"/>
    <property type="evidence" value="ECO:0007669"/>
    <property type="project" value="TreeGrafter"/>
</dbReference>
<dbReference type="SUPFAM" id="SSF51717">
    <property type="entry name" value="Dihydropteroate synthetase-like"/>
    <property type="match status" value="1"/>
</dbReference>
<evidence type="ECO:0000256" key="1">
    <source>
        <dbReference type="ARBA" id="ARBA00000012"/>
    </source>
</evidence>
<proteinExistence type="predicted"/>
<comment type="cofactor">
    <cofactor evidence="2">
        <name>Mg(2+)</name>
        <dbReference type="ChEBI" id="CHEBI:18420"/>
    </cofactor>
</comment>
<dbReference type="GO" id="GO:0046656">
    <property type="term" value="P:folic acid biosynthetic process"/>
    <property type="evidence" value="ECO:0007669"/>
    <property type="project" value="UniProtKB-KW"/>
</dbReference>
<evidence type="ECO:0000313" key="11">
    <source>
        <dbReference type="Proteomes" id="UP000241193"/>
    </source>
</evidence>
<dbReference type="Pfam" id="PF00809">
    <property type="entry name" value="Pterin_bind"/>
    <property type="match status" value="1"/>
</dbReference>
<comment type="caution">
    <text evidence="10">The sequence shown here is derived from an EMBL/GenBank/DDBJ whole genome shotgun (WGS) entry which is preliminary data.</text>
</comment>
<dbReference type="AlphaFoldDB" id="A0A2T4IFJ5"/>
<dbReference type="InterPro" id="IPR011005">
    <property type="entry name" value="Dihydropteroate_synth-like_sf"/>
</dbReference>
<keyword evidence="6" id="KW-0479">Metal-binding</keyword>
<reference evidence="10 11" key="1">
    <citation type="submission" date="2018-03" db="EMBL/GenBank/DDBJ databases">
        <authorList>
            <person name="Keele B.F."/>
        </authorList>
    </citation>
    <scope>NUCLEOTIDE SEQUENCE [LARGE SCALE GENOMIC DNA]</scope>
    <source>
        <strain evidence="10 11">D20</strain>
    </source>
</reference>
<dbReference type="GO" id="GO:0004156">
    <property type="term" value="F:dihydropteroate synthase activity"/>
    <property type="evidence" value="ECO:0007669"/>
    <property type="project" value="UniProtKB-EC"/>
</dbReference>
<dbReference type="InterPro" id="IPR000489">
    <property type="entry name" value="Pterin-binding_dom"/>
</dbReference>
<reference evidence="10 11" key="2">
    <citation type="submission" date="2018-04" db="EMBL/GenBank/DDBJ databases">
        <title>Thauera lacus sp. nov., isolated from an saline lake in Inner Mongolia, China.</title>
        <authorList>
            <person name="Liang Q.-Y."/>
        </authorList>
    </citation>
    <scope>NUCLEOTIDE SEQUENCE [LARGE SCALE GENOMIC DNA]</scope>
    <source>
        <strain evidence="10 11">D20</strain>
    </source>
</reference>
<dbReference type="Proteomes" id="UP000241193">
    <property type="component" value="Unassembled WGS sequence"/>
</dbReference>
<keyword evidence="7" id="KW-0460">Magnesium</keyword>
<comment type="pathway">
    <text evidence="3">Cofactor biosynthesis; tetrahydrofolate biosynthesis; 7,8-dihydrofolate from 2-amino-4-hydroxy-6-hydroxymethyl-7,8-dihydropteridine diphosphate and 4-aminobenzoate: step 1/2.</text>
</comment>
<evidence type="ECO:0000256" key="2">
    <source>
        <dbReference type="ARBA" id="ARBA00001946"/>
    </source>
</evidence>
<evidence type="ECO:0000256" key="4">
    <source>
        <dbReference type="ARBA" id="ARBA00012458"/>
    </source>
</evidence>
<dbReference type="InterPro" id="IPR045031">
    <property type="entry name" value="DHP_synth-like"/>
</dbReference>
<evidence type="ECO:0000256" key="3">
    <source>
        <dbReference type="ARBA" id="ARBA00004763"/>
    </source>
</evidence>
<evidence type="ECO:0000256" key="5">
    <source>
        <dbReference type="ARBA" id="ARBA00022679"/>
    </source>
</evidence>
<keyword evidence="5" id="KW-0808">Transferase</keyword>
<evidence type="ECO:0000256" key="7">
    <source>
        <dbReference type="ARBA" id="ARBA00022842"/>
    </source>
</evidence>